<dbReference type="PANTHER" id="PTHR46599:SF3">
    <property type="entry name" value="PIGGYBAC TRANSPOSABLE ELEMENT-DERIVED PROTEIN 4"/>
    <property type="match status" value="1"/>
</dbReference>
<proteinExistence type="predicted"/>
<dbReference type="EMBL" id="JAENGY010002095">
    <property type="protein sequence ID" value="KAG6945483.1"/>
    <property type="molecule type" value="Genomic_DNA"/>
</dbReference>
<evidence type="ECO:0000259" key="1">
    <source>
        <dbReference type="Pfam" id="PF13843"/>
    </source>
</evidence>
<gene>
    <name evidence="2" type="ORF">JG688_00016533</name>
</gene>
<reference evidence="2" key="1">
    <citation type="submission" date="2021-01" db="EMBL/GenBank/DDBJ databases">
        <title>Phytophthora aleatoria, a newly-described species from Pinus radiata is distinct from Phytophthora cactorum isolates based on comparative genomics.</title>
        <authorList>
            <person name="Mcdougal R."/>
            <person name="Panda P."/>
            <person name="Williams N."/>
            <person name="Studholme D.J."/>
        </authorList>
    </citation>
    <scope>NUCLEOTIDE SEQUENCE</scope>
    <source>
        <strain evidence="2">NZFS 4037</strain>
    </source>
</reference>
<dbReference type="Pfam" id="PF13843">
    <property type="entry name" value="DDE_Tnp_1_7"/>
    <property type="match status" value="1"/>
</dbReference>
<comment type="caution">
    <text evidence="2">The sequence shown here is derived from an EMBL/GenBank/DDBJ whole genome shotgun (WGS) entry which is preliminary data.</text>
</comment>
<dbReference type="Proteomes" id="UP000709295">
    <property type="component" value="Unassembled WGS sequence"/>
</dbReference>
<organism evidence="2 3">
    <name type="scientific">Phytophthora aleatoria</name>
    <dbReference type="NCBI Taxonomy" id="2496075"/>
    <lineage>
        <taxon>Eukaryota</taxon>
        <taxon>Sar</taxon>
        <taxon>Stramenopiles</taxon>
        <taxon>Oomycota</taxon>
        <taxon>Peronosporomycetes</taxon>
        <taxon>Peronosporales</taxon>
        <taxon>Peronosporaceae</taxon>
        <taxon>Phytophthora</taxon>
    </lineage>
</organism>
<dbReference type="PANTHER" id="PTHR46599">
    <property type="entry name" value="PIGGYBAC TRANSPOSABLE ELEMENT-DERIVED PROTEIN 4"/>
    <property type="match status" value="1"/>
</dbReference>
<dbReference type="InterPro" id="IPR029526">
    <property type="entry name" value="PGBD"/>
</dbReference>
<name>A0A8J5I887_9STRA</name>
<evidence type="ECO:0000313" key="3">
    <source>
        <dbReference type="Proteomes" id="UP000709295"/>
    </source>
</evidence>
<dbReference type="AlphaFoldDB" id="A0A8J5I887"/>
<feature type="domain" description="PiggyBac transposable element-derived protein" evidence="1">
    <location>
        <begin position="59"/>
        <end position="211"/>
    </location>
</feature>
<protein>
    <recommendedName>
        <fullName evidence="1">PiggyBac transposable element-derived protein domain-containing protein</fullName>
    </recommendedName>
</protein>
<accession>A0A8J5I887</accession>
<evidence type="ECO:0000313" key="2">
    <source>
        <dbReference type="EMBL" id="KAG6945483.1"/>
    </source>
</evidence>
<keyword evidence="3" id="KW-1185">Reference proteome</keyword>
<sequence length="250" mass="28648">MLTESSPIYNDKQLAEMAGMGWNVLPANAVAELNHDNDLDSMYDRYCGSSASATTYGLSPLKFFFFFLPKDLWRYIASETNRHWRQTLDSRVDEAYEKEKKVTHRMQKTKEKVRNKLLRINPIQPHEIVQWLGLMIAHTLSPTKSMEMHWTTKPRGVIPAGTFGAIMGRDSFREISRFLHFSDNDTESARADRACKIRPVLAILETTFTQVTLWAQRSRWMKECFLPTTAGIRHGHTSSMNPTSGARSAC</sequence>